<feature type="compositionally biased region" description="Basic and acidic residues" evidence="1">
    <location>
        <begin position="144"/>
        <end position="155"/>
    </location>
</feature>
<feature type="region of interest" description="Disordered" evidence="1">
    <location>
        <begin position="114"/>
        <end position="155"/>
    </location>
</feature>
<feature type="transmembrane region" description="Helical" evidence="2">
    <location>
        <begin position="34"/>
        <end position="55"/>
    </location>
</feature>
<keyword evidence="2" id="KW-1133">Transmembrane helix</keyword>
<feature type="transmembrane region" description="Helical" evidence="2">
    <location>
        <begin position="6"/>
        <end position="22"/>
    </location>
</feature>
<name>A0ABX2WKB5_9MICO</name>
<evidence type="ECO:0000313" key="3">
    <source>
        <dbReference type="EMBL" id="OAZ42852.1"/>
    </source>
</evidence>
<keyword evidence="2" id="KW-0472">Membrane</keyword>
<gene>
    <name evidence="3" type="ORF">A9Z40_15195</name>
</gene>
<dbReference type="Proteomes" id="UP000093918">
    <property type="component" value="Unassembled WGS sequence"/>
</dbReference>
<keyword evidence="2" id="KW-0812">Transmembrane</keyword>
<proteinExistence type="predicted"/>
<reference evidence="4" key="1">
    <citation type="submission" date="2016-06" db="EMBL/GenBank/DDBJ databases">
        <title>Genome sequencing of cellulolytic organisms.</title>
        <authorList>
            <person name="Bohra V."/>
            <person name="Dafale N.A."/>
            <person name="Purohit H.J."/>
        </authorList>
    </citation>
    <scope>NUCLEOTIDE SEQUENCE [LARGE SCALE GENOMIC DNA]</scope>
    <source>
        <strain evidence="4">ND21</strain>
    </source>
</reference>
<sequence length="155" mass="16782">MGIQILLIGSILVLGFLLLRKPGSDTHQALRRMLFAAFALVAILSVLFPQWLTWVAQLMGVGRGTDLLLYALVVVFLAFVYAQYRANAGLQRQLTRLARRFAIQEALLAEARQLHTDGEGAPGSPPDSSAGPAPEFPALQNRTALDDDRGEGPTA</sequence>
<dbReference type="RefSeq" id="WP_023955467.1">
    <property type="nucleotide sequence ID" value="NZ_LZEM01000011.1"/>
</dbReference>
<evidence type="ECO:0000256" key="1">
    <source>
        <dbReference type="SAM" id="MobiDB-lite"/>
    </source>
</evidence>
<dbReference type="EMBL" id="LZEM01000011">
    <property type="protein sequence ID" value="OAZ42852.1"/>
    <property type="molecule type" value="Genomic_DNA"/>
</dbReference>
<dbReference type="InterPro" id="IPR019277">
    <property type="entry name" value="DUF2304"/>
</dbReference>
<comment type="caution">
    <text evidence="3">The sequence shown here is derived from an EMBL/GenBank/DDBJ whole genome shotgun (WGS) entry which is preliminary data.</text>
</comment>
<evidence type="ECO:0000313" key="4">
    <source>
        <dbReference type="Proteomes" id="UP000093918"/>
    </source>
</evidence>
<organism evidence="3 4">
    <name type="scientific">Microbacterium arborescens</name>
    <dbReference type="NCBI Taxonomy" id="33883"/>
    <lineage>
        <taxon>Bacteria</taxon>
        <taxon>Bacillati</taxon>
        <taxon>Actinomycetota</taxon>
        <taxon>Actinomycetes</taxon>
        <taxon>Micrococcales</taxon>
        <taxon>Microbacteriaceae</taxon>
        <taxon>Microbacterium</taxon>
    </lineage>
</organism>
<evidence type="ECO:0000256" key="2">
    <source>
        <dbReference type="SAM" id="Phobius"/>
    </source>
</evidence>
<accession>A0ABX2WKB5</accession>
<keyword evidence="4" id="KW-1185">Reference proteome</keyword>
<protein>
    <recommendedName>
        <fullName evidence="5">DUF2304 domain-containing protein</fullName>
    </recommendedName>
</protein>
<feature type="transmembrane region" description="Helical" evidence="2">
    <location>
        <begin position="67"/>
        <end position="84"/>
    </location>
</feature>
<dbReference type="Pfam" id="PF10066">
    <property type="entry name" value="DUF2304"/>
    <property type="match status" value="1"/>
</dbReference>
<evidence type="ECO:0008006" key="5">
    <source>
        <dbReference type="Google" id="ProtNLM"/>
    </source>
</evidence>